<keyword evidence="3 6" id="KW-1133">Transmembrane helix</keyword>
<feature type="transmembrane region" description="Helical" evidence="6">
    <location>
        <begin position="152"/>
        <end position="172"/>
    </location>
</feature>
<keyword evidence="2 6" id="KW-0812">Transmembrane</keyword>
<feature type="transmembrane region" description="Helical" evidence="6">
    <location>
        <begin position="192"/>
        <end position="210"/>
    </location>
</feature>
<comment type="caution">
    <text evidence="9">The sequence shown here is derived from an EMBL/GenBank/DDBJ whole genome shotgun (WGS) entry which is preliminary data.</text>
</comment>
<dbReference type="InterPro" id="IPR049326">
    <property type="entry name" value="Rhodopsin_dom_fungi"/>
</dbReference>
<evidence type="ECO:0000256" key="7">
    <source>
        <dbReference type="SAM" id="SignalP"/>
    </source>
</evidence>
<comment type="similarity">
    <text evidence="5">Belongs to the SAT4 family.</text>
</comment>
<evidence type="ECO:0000259" key="8">
    <source>
        <dbReference type="Pfam" id="PF20684"/>
    </source>
</evidence>
<name>A0A8H7W4V1_9HELO</name>
<feature type="signal peptide" evidence="7">
    <location>
        <begin position="1"/>
        <end position="16"/>
    </location>
</feature>
<feature type="domain" description="Rhodopsin" evidence="8">
    <location>
        <begin position="9"/>
        <end position="215"/>
    </location>
</feature>
<evidence type="ECO:0000256" key="6">
    <source>
        <dbReference type="SAM" id="Phobius"/>
    </source>
</evidence>
<dbReference type="OrthoDB" id="2496787at2759"/>
<dbReference type="GO" id="GO:0016020">
    <property type="term" value="C:membrane"/>
    <property type="evidence" value="ECO:0007669"/>
    <property type="project" value="UniProtKB-SubCell"/>
</dbReference>
<evidence type="ECO:0000256" key="2">
    <source>
        <dbReference type="ARBA" id="ARBA00022692"/>
    </source>
</evidence>
<keyword evidence="4 6" id="KW-0472">Membrane</keyword>
<comment type="subcellular location">
    <subcellularLocation>
        <location evidence="1">Membrane</location>
        <topology evidence="1">Multi-pass membrane protein</topology>
    </subcellularLocation>
</comment>
<dbReference type="Proteomes" id="UP000664132">
    <property type="component" value="Unassembled WGS sequence"/>
</dbReference>
<organism evidence="9 10">
    <name type="scientific">Cadophora malorum</name>
    <dbReference type="NCBI Taxonomy" id="108018"/>
    <lineage>
        <taxon>Eukaryota</taxon>
        <taxon>Fungi</taxon>
        <taxon>Dikarya</taxon>
        <taxon>Ascomycota</taxon>
        <taxon>Pezizomycotina</taxon>
        <taxon>Leotiomycetes</taxon>
        <taxon>Helotiales</taxon>
        <taxon>Ploettnerulaceae</taxon>
        <taxon>Cadophora</taxon>
    </lineage>
</organism>
<evidence type="ECO:0000256" key="5">
    <source>
        <dbReference type="ARBA" id="ARBA00038359"/>
    </source>
</evidence>
<accession>A0A8H7W4V1</accession>
<dbReference type="Pfam" id="PF20684">
    <property type="entry name" value="Fung_rhodopsin"/>
    <property type="match status" value="1"/>
</dbReference>
<keyword evidence="7" id="KW-0732">Signal</keyword>
<evidence type="ECO:0000256" key="4">
    <source>
        <dbReference type="ARBA" id="ARBA00023136"/>
    </source>
</evidence>
<feature type="transmembrane region" description="Helical" evidence="6">
    <location>
        <begin position="115"/>
        <end position="140"/>
    </location>
</feature>
<proteinExistence type="inferred from homology"/>
<feature type="chain" id="PRO_5034707643" description="Rhodopsin domain-containing protein" evidence="7">
    <location>
        <begin position="17"/>
        <end position="278"/>
    </location>
</feature>
<feature type="transmembrane region" description="Helical" evidence="6">
    <location>
        <begin position="40"/>
        <end position="57"/>
    </location>
</feature>
<dbReference type="InterPro" id="IPR052337">
    <property type="entry name" value="SAT4-like"/>
</dbReference>
<keyword evidence="10" id="KW-1185">Reference proteome</keyword>
<evidence type="ECO:0000256" key="1">
    <source>
        <dbReference type="ARBA" id="ARBA00004141"/>
    </source>
</evidence>
<protein>
    <recommendedName>
        <fullName evidence="8">Rhodopsin domain-containing protein</fullName>
    </recommendedName>
</protein>
<feature type="transmembrane region" description="Helical" evidence="6">
    <location>
        <begin position="69"/>
        <end position="95"/>
    </location>
</feature>
<dbReference type="PANTHER" id="PTHR33048:SF160">
    <property type="entry name" value="SAT4 FAMILY MEMBRANE PROTEIN"/>
    <property type="match status" value="1"/>
</dbReference>
<gene>
    <name evidence="9" type="ORF">IFR04_009189</name>
</gene>
<sequence>MLLIFSTLGALTVAEGFGLDAWDVENLSLALGLFFWDEIFYVMILGLCKISILTFYLRIFPHQKFRKFCYIILGWVALNTVVFTLSTLLQCIPISTNWTGWEKKGGRDKCLNLNAQSFASAAINIAQDIIILLLPIPWLLRLRVTLKKKFHVLFMFSLGFFICICSIVRIFTVEKFTDHSSNPTRDFVDVTYWTAIETYVTVVVPNLPAIRSFLSLKFPGIFGLDSRAGEYERSQPAPPTGTGESIELTLTGKTNVSLQPRAIENESYFSNSRIGTAL</sequence>
<dbReference type="PANTHER" id="PTHR33048">
    <property type="entry name" value="PTH11-LIKE INTEGRAL MEMBRANE PROTEIN (AFU_ORTHOLOGUE AFUA_5G11245)"/>
    <property type="match status" value="1"/>
</dbReference>
<evidence type="ECO:0000313" key="9">
    <source>
        <dbReference type="EMBL" id="KAG4417686.1"/>
    </source>
</evidence>
<evidence type="ECO:0000256" key="3">
    <source>
        <dbReference type="ARBA" id="ARBA00022989"/>
    </source>
</evidence>
<reference evidence="9" key="1">
    <citation type="submission" date="2021-02" db="EMBL/GenBank/DDBJ databases">
        <title>Genome sequence Cadophora malorum strain M34.</title>
        <authorList>
            <person name="Stefanovic E."/>
            <person name="Vu D."/>
            <person name="Scully C."/>
            <person name="Dijksterhuis J."/>
            <person name="Roader J."/>
            <person name="Houbraken J."/>
        </authorList>
    </citation>
    <scope>NUCLEOTIDE SEQUENCE</scope>
    <source>
        <strain evidence="9">M34</strain>
    </source>
</reference>
<dbReference type="AlphaFoldDB" id="A0A8H7W4V1"/>
<evidence type="ECO:0000313" key="10">
    <source>
        <dbReference type="Proteomes" id="UP000664132"/>
    </source>
</evidence>
<dbReference type="EMBL" id="JAFJYH010000148">
    <property type="protein sequence ID" value="KAG4417686.1"/>
    <property type="molecule type" value="Genomic_DNA"/>
</dbReference>